<accession>A0AAD9J4M0</accession>
<dbReference type="GO" id="GO:0000724">
    <property type="term" value="P:double-strand break repair via homologous recombination"/>
    <property type="evidence" value="ECO:0007669"/>
    <property type="project" value="TreeGrafter"/>
</dbReference>
<name>A0AAD9J4M0_9ANNE</name>
<dbReference type="InterPro" id="IPR023211">
    <property type="entry name" value="DNA_pol_palm_dom_sf"/>
</dbReference>
<evidence type="ECO:0000256" key="4">
    <source>
        <dbReference type="ARBA" id="ARBA00022695"/>
    </source>
</evidence>
<dbReference type="EMBL" id="JAODUP010000617">
    <property type="protein sequence ID" value="KAK2146298.1"/>
    <property type="molecule type" value="Genomic_DNA"/>
</dbReference>
<dbReference type="EC" id="2.7.7.7" evidence="2"/>
<dbReference type="Gene3D" id="3.90.1600.10">
    <property type="entry name" value="Palm domain of DNA polymerase"/>
    <property type="match status" value="1"/>
</dbReference>
<dbReference type="InterPro" id="IPR042087">
    <property type="entry name" value="DNA_pol_B_thumb"/>
</dbReference>
<dbReference type="Gene3D" id="1.10.132.60">
    <property type="entry name" value="DNA polymerase family B, C-terminal domain"/>
    <property type="match status" value="1"/>
</dbReference>
<dbReference type="InterPro" id="IPR025687">
    <property type="entry name" value="Znf-C4pol"/>
</dbReference>
<comment type="catalytic activity">
    <reaction evidence="6">
        <text>DNA(n) + a 2'-deoxyribonucleoside 5'-triphosphate = DNA(n+1) + diphosphate</text>
        <dbReference type="Rhea" id="RHEA:22508"/>
        <dbReference type="Rhea" id="RHEA-COMP:17339"/>
        <dbReference type="Rhea" id="RHEA-COMP:17340"/>
        <dbReference type="ChEBI" id="CHEBI:33019"/>
        <dbReference type="ChEBI" id="CHEBI:61560"/>
        <dbReference type="ChEBI" id="CHEBI:173112"/>
        <dbReference type="EC" id="2.7.7.7"/>
    </reaction>
</comment>
<dbReference type="SMART" id="SM00486">
    <property type="entry name" value="POLBc"/>
    <property type="match status" value="1"/>
</dbReference>
<evidence type="ECO:0000256" key="3">
    <source>
        <dbReference type="ARBA" id="ARBA00022679"/>
    </source>
</evidence>
<comment type="similarity">
    <text evidence="1">Belongs to the DNA polymerase type-B family.</text>
</comment>
<evidence type="ECO:0000256" key="1">
    <source>
        <dbReference type="ARBA" id="ARBA00005755"/>
    </source>
</evidence>
<dbReference type="Proteomes" id="UP001208570">
    <property type="component" value="Unassembled WGS sequence"/>
</dbReference>
<gene>
    <name evidence="9" type="ORF">LSH36_617g00013</name>
</gene>
<dbReference type="SUPFAM" id="SSF56672">
    <property type="entry name" value="DNA/RNA polymerases"/>
    <property type="match status" value="1"/>
</dbReference>
<evidence type="ECO:0000256" key="5">
    <source>
        <dbReference type="ARBA" id="ARBA00022932"/>
    </source>
</evidence>
<sequence length="714" mass="81495">MAPSADIGPEHLPCTPIPKLPEAAQMETVINQFVTPKNIHNVSQIDGPTPKNSFGFKISFQNIQDAKALHEYQYLTVLSMEIHAETRADLRPDPEFDAIRCIFYSVLNDVPGDKGQRKMTAVMIVDEESAKQTEMMRCSDPSSSSVCSTSSAGVVLKQTLLQKSGITSLNVTYYKTELELISNFVELVQSSAECLVTLNIYSFENCIFHILHQRVPQYSYRTLNDWFEYRTHLHRLITYRVESMMLRIAKPMNYIPVSPNIQQRSRMRAPECIQLNLEPESKLYTHPVVVLDFQSLEGSFEFGCTSLNIAPKLLKKLKDDVTVCPNGVVFVKQHIKKGVLPRMVEDILNTRLMTLQRLLHARQLGLKLISNVTFGYTSANYSGRMPCVEVGDSIVRKARETLERAIEMVENRPEWGARVVYGDTDRLDLVNDTVYLPCVLQTKKRYVGFMYEAPEQKDPIFDAKGIETVRRDNCMAVSKILEKSIKTLFVTRDITAVKRYVQRQCQKLMEGNVNIQDCVFAKEYRGMSGYRPGACVPALQIAKLSKDRRTEPRVRERVPYVIVYGTPGLPLIQLVREPQELLQDPSLRLNASYYVTKQILPPLDRLFSLLGGTISQYFTTLTCPVCEETTTQGTCQSCQSDPQRVAVVINSRIRNWQRTFYQLIRVCNNCMACPDPTLPCISLDCPILYRITKASRDYSQYPDLQKIQKRMLQF</sequence>
<evidence type="ECO:0000259" key="7">
    <source>
        <dbReference type="Pfam" id="PF00136"/>
    </source>
</evidence>
<dbReference type="GO" id="GO:0042276">
    <property type="term" value="P:error-prone translesion synthesis"/>
    <property type="evidence" value="ECO:0007669"/>
    <property type="project" value="TreeGrafter"/>
</dbReference>
<comment type="caution">
    <text evidence="9">The sequence shown here is derived from an EMBL/GenBank/DDBJ whole genome shotgun (WGS) entry which is preliminary data.</text>
</comment>
<dbReference type="Pfam" id="PF00136">
    <property type="entry name" value="DNA_pol_B"/>
    <property type="match status" value="2"/>
</dbReference>
<dbReference type="GO" id="GO:0003887">
    <property type="term" value="F:DNA-directed DNA polymerase activity"/>
    <property type="evidence" value="ECO:0007669"/>
    <property type="project" value="UniProtKB-KW"/>
</dbReference>
<protein>
    <recommendedName>
        <fullName evidence="2">DNA-directed DNA polymerase</fullName>
        <ecNumber evidence="2">2.7.7.7</ecNumber>
    </recommendedName>
</protein>
<keyword evidence="4" id="KW-0548">Nucleotidyltransferase</keyword>
<keyword evidence="5" id="KW-0239">DNA-directed DNA polymerase</keyword>
<dbReference type="Gene3D" id="1.10.287.690">
    <property type="entry name" value="Helix hairpin bin"/>
    <property type="match status" value="1"/>
</dbReference>
<dbReference type="PANTHER" id="PTHR45812:SF1">
    <property type="entry name" value="DNA POLYMERASE ZETA CATALYTIC SUBUNIT"/>
    <property type="match status" value="1"/>
</dbReference>
<keyword evidence="3" id="KW-0808">Transferase</keyword>
<dbReference type="GO" id="GO:0003677">
    <property type="term" value="F:DNA binding"/>
    <property type="evidence" value="ECO:0007669"/>
    <property type="project" value="InterPro"/>
</dbReference>
<feature type="domain" description="C4-type zinc-finger of DNA polymerase delta" evidence="8">
    <location>
        <begin position="623"/>
        <end position="690"/>
    </location>
</feature>
<proteinExistence type="inferred from homology"/>
<reference evidence="9" key="1">
    <citation type="journal article" date="2023" name="Mol. Biol. Evol.">
        <title>Third-Generation Sequencing Reveals the Adaptive Role of the Epigenome in Three Deep-Sea Polychaetes.</title>
        <authorList>
            <person name="Perez M."/>
            <person name="Aroh O."/>
            <person name="Sun Y."/>
            <person name="Lan Y."/>
            <person name="Juniper S.K."/>
            <person name="Young C.R."/>
            <person name="Angers B."/>
            <person name="Qian P.Y."/>
        </authorList>
    </citation>
    <scope>NUCLEOTIDE SEQUENCE</scope>
    <source>
        <strain evidence="9">P08H-3</strain>
    </source>
</reference>
<evidence type="ECO:0000256" key="6">
    <source>
        <dbReference type="ARBA" id="ARBA00049244"/>
    </source>
</evidence>
<dbReference type="SUPFAM" id="SSF53098">
    <property type="entry name" value="Ribonuclease H-like"/>
    <property type="match status" value="1"/>
</dbReference>
<keyword evidence="10" id="KW-1185">Reference proteome</keyword>
<dbReference type="InterPro" id="IPR012337">
    <property type="entry name" value="RNaseH-like_sf"/>
</dbReference>
<dbReference type="InterPro" id="IPR006172">
    <property type="entry name" value="DNA-dir_DNA_pol_B"/>
</dbReference>
<dbReference type="GO" id="GO:0016035">
    <property type="term" value="C:zeta DNA polymerase complex"/>
    <property type="evidence" value="ECO:0007669"/>
    <property type="project" value="InterPro"/>
</dbReference>
<dbReference type="InterPro" id="IPR030559">
    <property type="entry name" value="PolZ_Rev3"/>
</dbReference>
<evidence type="ECO:0000256" key="2">
    <source>
        <dbReference type="ARBA" id="ARBA00012417"/>
    </source>
</evidence>
<dbReference type="GO" id="GO:0000166">
    <property type="term" value="F:nucleotide binding"/>
    <property type="evidence" value="ECO:0007669"/>
    <property type="project" value="InterPro"/>
</dbReference>
<dbReference type="PANTHER" id="PTHR45812">
    <property type="entry name" value="DNA POLYMERASE ZETA CATALYTIC SUBUNIT"/>
    <property type="match status" value="1"/>
</dbReference>
<dbReference type="InterPro" id="IPR043502">
    <property type="entry name" value="DNA/RNA_pol_sf"/>
</dbReference>
<dbReference type="FunFam" id="1.10.132.60:FF:000005">
    <property type="entry name" value="Putative DNA polymerase zeta catalytic subunit"/>
    <property type="match status" value="1"/>
</dbReference>
<dbReference type="GO" id="GO:0005634">
    <property type="term" value="C:nucleus"/>
    <property type="evidence" value="ECO:0007669"/>
    <property type="project" value="TreeGrafter"/>
</dbReference>
<evidence type="ECO:0000313" key="9">
    <source>
        <dbReference type="EMBL" id="KAK2146298.1"/>
    </source>
</evidence>
<dbReference type="AlphaFoldDB" id="A0AAD9J4M0"/>
<dbReference type="Gene3D" id="3.30.420.10">
    <property type="entry name" value="Ribonuclease H-like superfamily/Ribonuclease H"/>
    <property type="match status" value="2"/>
</dbReference>
<organism evidence="9 10">
    <name type="scientific">Paralvinella palmiformis</name>
    <dbReference type="NCBI Taxonomy" id="53620"/>
    <lineage>
        <taxon>Eukaryota</taxon>
        <taxon>Metazoa</taxon>
        <taxon>Spiralia</taxon>
        <taxon>Lophotrochozoa</taxon>
        <taxon>Annelida</taxon>
        <taxon>Polychaeta</taxon>
        <taxon>Sedentaria</taxon>
        <taxon>Canalipalpata</taxon>
        <taxon>Terebellida</taxon>
        <taxon>Terebelliformia</taxon>
        <taxon>Alvinellidae</taxon>
        <taxon>Paralvinella</taxon>
    </lineage>
</organism>
<dbReference type="InterPro" id="IPR036397">
    <property type="entry name" value="RNaseH_sf"/>
</dbReference>
<evidence type="ECO:0000259" key="8">
    <source>
        <dbReference type="Pfam" id="PF14260"/>
    </source>
</evidence>
<dbReference type="Pfam" id="PF14260">
    <property type="entry name" value="zf-C4pol"/>
    <property type="match status" value="1"/>
</dbReference>
<feature type="domain" description="DNA-directed DNA polymerase family B multifunctional" evidence="7">
    <location>
        <begin position="238"/>
        <end position="426"/>
    </location>
</feature>
<evidence type="ECO:0000313" key="10">
    <source>
        <dbReference type="Proteomes" id="UP001208570"/>
    </source>
</evidence>
<feature type="domain" description="DNA-directed DNA polymerase family B multifunctional" evidence="7">
    <location>
        <begin position="429"/>
        <end position="608"/>
    </location>
</feature>
<dbReference type="InterPro" id="IPR006134">
    <property type="entry name" value="DNA-dir_DNA_pol_B_multi_dom"/>
</dbReference>